<dbReference type="GeneID" id="24164577"/>
<name>A0A0D8JTG1_COCIM</name>
<dbReference type="Proteomes" id="UP000001261">
    <property type="component" value="Unassembled WGS sequence"/>
</dbReference>
<proteinExistence type="predicted"/>
<protein>
    <submittedName>
        <fullName evidence="2">Uncharacterized protein</fullName>
    </submittedName>
</protein>
<dbReference type="AlphaFoldDB" id="A0A0D8JTG1"/>
<evidence type="ECO:0000313" key="2">
    <source>
        <dbReference type="EMBL" id="KJF60419.1"/>
    </source>
</evidence>
<keyword evidence="3" id="KW-1185">Reference proteome</keyword>
<evidence type="ECO:0000313" key="3">
    <source>
        <dbReference type="Proteomes" id="UP000001261"/>
    </source>
</evidence>
<feature type="region of interest" description="Disordered" evidence="1">
    <location>
        <begin position="79"/>
        <end position="124"/>
    </location>
</feature>
<dbReference type="VEuPathDB" id="FungiDB:CIMG_12950"/>
<sequence length="124" mass="13891">MCSQAYIKGCHCANPLLEASGNLVYKLYIVARIQTFYLAYSFPCIFLLEIHCHADPHWAKATILKNRGLKRWLMASKVKEGDGKPPGQKIPDSGLRPQGTRRRRTGLGMDKRGGVWHGSRPKGV</sequence>
<reference evidence="3" key="2">
    <citation type="journal article" date="2010" name="Genome Res.">
        <title>Population genomic sequencing of Coccidioides fungi reveals recent hybridization and transposon control.</title>
        <authorList>
            <person name="Neafsey D.E."/>
            <person name="Barker B.M."/>
            <person name="Sharpton T.J."/>
            <person name="Stajich J.E."/>
            <person name="Park D.J."/>
            <person name="Whiston E."/>
            <person name="Hung C.-Y."/>
            <person name="McMahan C."/>
            <person name="White J."/>
            <person name="Sykes S."/>
            <person name="Heiman D."/>
            <person name="Young S."/>
            <person name="Zeng Q."/>
            <person name="Abouelleil A."/>
            <person name="Aftuck L."/>
            <person name="Bessette D."/>
            <person name="Brown A."/>
            <person name="FitzGerald M."/>
            <person name="Lui A."/>
            <person name="Macdonald J.P."/>
            <person name="Priest M."/>
            <person name="Orbach M.J."/>
            <person name="Galgiani J.N."/>
            <person name="Kirkland T.N."/>
            <person name="Cole G.T."/>
            <person name="Birren B.W."/>
            <person name="Henn M.R."/>
            <person name="Taylor J.W."/>
            <person name="Rounsley S.D."/>
        </authorList>
    </citation>
    <scope>GENOME REANNOTATION</scope>
    <source>
        <strain evidence="3">RS</strain>
    </source>
</reference>
<dbReference type="KEGG" id="cim:CIMG_12950"/>
<evidence type="ECO:0000256" key="1">
    <source>
        <dbReference type="SAM" id="MobiDB-lite"/>
    </source>
</evidence>
<organism evidence="2 3">
    <name type="scientific">Coccidioides immitis (strain RS)</name>
    <name type="common">Valley fever fungus</name>
    <dbReference type="NCBI Taxonomy" id="246410"/>
    <lineage>
        <taxon>Eukaryota</taxon>
        <taxon>Fungi</taxon>
        <taxon>Dikarya</taxon>
        <taxon>Ascomycota</taxon>
        <taxon>Pezizomycotina</taxon>
        <taxon>Eurotiomycetes</taxon>
        <taxon>Eurotiomycetidae</taxon>
        <taxon>Onygenales</taxon>
        <taxon>Onygenaceae</taxon>
        <taxon>Coccidioides</taxon>
    </lineage>
</organism>
<dbReference type="RefSeq" id="XP_004445238.1">
    <property type="nucleotide sequence ID" value="XM_004445181.1"/>
</dbReference>
<reference evidence="3" key="1">
    <citation type="journal article" date="2009" name="Genome Res.">
        <title>Comparative genomic analyses of the human fungal pathogens Coccidioides and their relatives.</title>
        <authorList>
            <person name="Sharpton T.J."/>
            <person name="Stajich J.E."/>
            <person name="Rounsley S.D."/>
            <person name="Gardner M.J."/>
            <person name="Wortman J.R."/>
            <person name="Jordar V.S."/>
            <person name="Maiti R."/>
            <person name="Kodira C.D."/>
            <person name="Neafsey D.E."/>
            <person name="Zeng Q."/>
            <person name="Hung C.-Y."/>
            <person name="McMahan C."/>
            <person name="Muszewska A."/>
            <person name="Grynberg M."/>
            <person name="Mandel M.A."/>
            <person name="Kellner E.M."/>
            <person name="Barker B.M."/>
            <person name="Galgiani J.N."/>
            <person name="Orbach M.J."/>
            <person name="Kirkland T.N."/>
            <person name="Cole G.T."/>
            <person name="Henn M.R."/>
            <person name="Birren B.W."/>
            <person name="Taylor J.W."/>
        </authorList>
    </citation>
    <scope>NUCLEOTIDE SEQUENCE [LARGE SCALE GENOMIC DNA]</scope>
    <source>
        <strain evidence="3">RS</strain>
    </source>
</reference>
<accession>A0A0D8JTG1</accession>
<dbReference type="InParanoid" id="A0A0D8JTG1"/>
<gene>
    <name evidence="2" type="ORF">CIMG_12950</name>
</gene>
<dbReference type="EMBL" id="GG704912">
    <property type="protein sequence ID" value="KJF60419.1"/>
    <property type="molecule type" value="Genomic_DNA"/>
</dbReference>